<evidence type="ECO:0000256" key="1">
    <source>
        <dbReference type="SAM" id="Coils"/>
    </source>
</evidence>
<dbReference type="AlphaFoldDB" id="A0A1R2CRG5"/>
<reference evidence="2 3" key="1">
    <citation type="submission" date="2016-11" db="EMBL/GenBank/DDBJ databases">
        <title>The macronuclear genome of Stentor coeruleus: a giant cell with tiny introns.</title>
        <authorList>
            <person name="Slabodnick M."/>
            <person name="Ruby J.G."/>
            <person name="Reiff S.B."/>
            <person name="Swart E.C."/>
            <person name="Gosai S."/>
            <person name="Prabakaran S."/>
            <person name="Witkowska E."/>
            <person name="Larue G.E."/>
            <person name="Fisher S."/>
            <person name="Freeman R.M."/>
            <person name="Gunawardena J."/>
            <person name="Chu W."/>
            <person name="Stover N.A."/>
            <person name="Gregory B.D."/>
            <person name="Nowacki M."/>
            <person name="Derisi J."/>
            <person name="Roy S.W."/>
            <person name="Marshall W.F."/>
            <person name="Sood P."/>
        </authorList>
    </citation>
    <scope>NUCLEOTIDE SEQUENCE [LARGE SCALE GENOMIC DNA]</scope>
    <source>
        <strain evidence="2">WM001</strain>
    </source>
</reference>
<gene>
    <name evidence="2" type="ORF">SteCoe_5865</name>
</gene>
<protein>
    <submittedName>
        <fullName evidence="2">Uncharacterized protein</fullName>
    </submittedName>
</protein>
<organism evidence="2 3">
    <name type="scientific">Stentor coeruleus</name>
    <dbReference type="NCBI Taxonomy" id="5963"/>
    <lineage>
        <taxon>Eukaryota</taxon>
        <taxon>Sar</taxon>
        <taxon>Alveolata</taxon>
        <taxon>Ciliophora</taxon>
        <taxon>Postciliodesmatophora</taxon>
        <taxon>Heterotrichea</taxon>
        <taxon>Heterotrichida</taxon>
        <taxon>Stentoridae</taxon>
        <taxon>Stentor</taxon>
    </lineage>
</organism>
<proteinExistence type="predicted"/>
<keyword evidence="3" id="KW-1185">Reference proteome</keyword>
<dbReference type="Proteomes" id="UP000187209">
    <property type="component" value="Unassembled WGS sequence"/>
</dbReference>
<accession>A0A1R2CRG5</accession>
<comment type="caution">
    <text evidence="2">The sequence shown here is derived from an EMBL/GenBank/DDBJ whole genome shotgun (WGS) entry which is preliminary data.</text>
</comment>
<evidence type="ECO:0000313" key="3">
    <source>
        <dbReference type="Proteomes" id="UP000187209"/>
    </source>
</evidence>
<dbReference type="EMBL" id="MPUH01000078">
    <property type="protein sequence ID" value="OMJ91604.1"/>
    <property type="molecule type" value="Genomic_DNA"/>
</dbReference>
<feature type="coiled-coil region" evidence="1">
    <location>
        <begin position="105"/>
        <end position="132"/>
    </location>
</feature>
<keyword evidence="1" id="KW-0175">Coiled coil</keyword>
<evidence type="ECO:0000313" key="2">
    <source>
        <dbReference type="EMBL" id="OMJ91604.1"/>
    </source>
</evidence>
<sequence length="328" mass="37950">MGQKSSRAKLQPVIQLIHMSQKLNLYSIPENYQDFESIAYNFYYAYSKEISPFEYLIFTFSSRGFLKQNLRIKNKKTYKRAVKFLTGGLIHVQITVETNIWLKELEFKNSHNEDLENAFNKIKEEINEDSEEITGVFESYSKLLKVSSQFCQYITAHNMQSSVFSLLMVITADSCKSPIQQRFKVIDQFPYIDIMSDVLSEASSDIIRVWNDFTFYFTKASNSIQKILVLFESIVNIMKSLSAKDRSRSRFASNKEKVTNSIAVLKIIQERLKLMEEQLKEYSLSLSKNHSLDHLVRAASIVSSCGVYGIENLMNLFSITPINKFPLN</sequence>
<name>A0A1R2CRG5_9CILI</name>